<feature type="compositionally biased region" description="Basic and acidic residues" evidence="1">
    <location>
        <begin position="853"/>
        <end position="866"/>
    </location>
</feature>
<organism evidence="2 3">
    <name type="scientific">Sporisorium reilianum (strain SRZ2)</name>
    <name type="common">Maize head smut fungus</name>
    <dbReference type="NCBI Taxonomy" id="999809"/>
    <lineage>
        <taxon>Eukaryota</taxon>
        <taxon>Fungi</taxon>
        <taxon>Dikarya</taxon>
        <taxon>Basidiomycota</taxon>
        <taxon>Ustilaginomycotina</taxon>
        <taxon>Ustilaginomycetes</taxon>
        <taxon>Ustilaginales</taxon>
        <taxon>Ustilaginaceae</taxon>
        <taxon>Sporisorium</taxon>
    </lineage>
</organism>
<dbReference type="HOGENOM" id="CLU_006513_0_0_1"/>
<dbReference type="eggNOG" id="ENOG502RSC5">
    <property type="taxonomic scope" value="Eukaryota"/>
</dbReference>
<dbReference type="Proteomes" id="UP000008867">
    <property type="component" value="Chromosome 17"/>
</dbReference>
<feature type="region of interest" description="Disordered" evidence="1">
    <location>
        <begin position="932"/>
        <end position="984"/>
    </location>
</feature>
<dbReference type="AlphaFoldDB" id="E6ZRA2"/>
<evidence type="ECO:0000313" key="2">
    <source>
        <dbReference type="EMBL" id="CBQ69759.1"/>
    </source>
</evidence>
<feature type="region of interest" description="Disordered" evidence="1">
    <location>
        <begin position="853"/>
        <end position="891"/>
    </location>
</feature>
<evidence type="ECO:0000313" key="3">
    <source>
        <dbReference type="Proteomes" id="UP000008867"/>
    </source>
</evidence>
<accession>E6ZRA2</accession>
<protein>
    <recommendedName>
        <fullName evidence="4">Transcription factor domain-containing protein</fullName>
    </recommendedName>
</protein>
<feature type="compositionally biased region" description="Polar residues" evidence="1">
    <location>
        <begin position="703"/>
        <end position="719"/>
    </location>
</feature>
<dbReference type="VEuPathDB" id="FungiDB:sr15678"/>
<gene>
    <name evidence="2" type="ORF">sr15678</name>
</gene>
<keyword evidence="3" id="KW-1185">Reference proteome</keyword>
<reference evidence="2 3" key="1">
    <citation type="journal article" date="2010" name="Science">
        <title>Pathogenicity determinants in smut fungi revealed by genome comparison.</title>
        <authorList>
            <person name="Schirawski J."/>
            <person name="Mannhaupt G."/>
            <person name="Muench K."/>
            <person name="Brefort T."/>
            <person name="Schipper K."/>
            <person name="Doehlemann G."/>
            <person name="Di Stasio M."/>
            <person name="Roessel N."/>
            <person name="Mendoza-Mendoza A."/>
            <person name="Pester D."/>
            <person name="Mueller O."/>
            <person name="Winterberg B."/>
            <person name="Meyer E."/>
            <person name="Ghareeb H."/>
            <person name="Wollenberg T."/>
            <person name="Muensterkoetter M."/>
            <person name="Wong P."/>
            <person name="Walter M."/>
            <person name="Stukenbrock E."/>
            <person name="Gueldener U."/>
            <person name="Kahmann R."/>
        </authorList>
    </citation>
    <scope>NUCLEOTIDE SEQUENCE [LARGE SCALE GENOMIC DNA]</scope>
    <source>
        <strain evidence="3">SRZ2</strain>
    </source>
</reference>
<name>E6ZRA2_SPORE</name>
<dbReference type="EMBL" id="FQ311438">
    <property type="protein sequence ID" value="CBQ69759.1"/>
    <property type="molecule type" value="Genomic_DNA"/>
</dbReference>
<feature type="region of interest" description="Disordered" evidence="1">
    <location>
        <begin position="693"/>
        <end position="719"/>
    </location>
</feature>
<sequence length="984" mass="106920">MLGISVRKQEADAQLAVRRTASTTLPFPSSSRDVTLYQELIVLYSTHWSNGTGGRRTRAVEPAQQQTVTVDWALSIDSPCSLVRPLAIVHADRSRSPCLSASASKFPHPRNPTFKAIDRPVQTHFSTYGEDELLRHPQLYELAFNSHPFLALIVCRTNLLGEVEERAHDKVLYDAILLAGLGVKEALSQNGPSTHVQAYGLPNMDDLVRRVTGALYSNRLGSLKAASLHTSAQCMMLLAWHELTHGLVRRAATWWTMICGVIRRIHALREQEEVRPDCQVNGIDLSLVVAEELDHMQTISHLVLLWLELHLGAIPAQTSIGSAASQPSKSFPSWMLELDNRSGKISAMEAYQRSWVLLRSIERVLGSLTETMHEWKVANGVMDTRALPAIGQQDDATSRVHAILTQARLLQSATSQGASSIEPSAAALISLTALLACFQFRHAPISISAQSVINIVKVCSAITLQLREAFGDSEHATIPPARTSSAGTTKDTSSGAAYFSETMDGCRVVLTMIETIALTFELLLAHVDGDRVGDWLDTSEVVHWSLEAQQVVAEKLGSVLGILSTIKECVDNIRKQGRRPTHVLGMLERMQERLEKLGVQPDVSFAFEVAFAQDEISAGEGGGMKKEPMPSVPAYEMVPLHCSPTNEASFEGAGQWHAQPYTMSPVEYHSGLTAAYPTPPYMHTNLAAPVKSPLTYGPGPLPTSRNDQPEPASSSSHTNWYGGNLRLAYQDQAPAWRGAGHTEFSTLMSGAERFEAASGGGFKGVLPSMVFGEGMVERMQQGVEDAGGLRATQSRAVGRAGEMQSGSQLPYYVYDSRAPLGFSTTSAHPMWARYDSTPAQPAAARYDMDHAADPRETKRARIDPHTRPLQWDSHKVTRPRGMSDASTSQAGFTFVSEPMATARAADRSMESRQLLPAAEALASIQGIEPLTDDVQTGSYRQGKGKGRASTGSISSAITSTTLSSLSSLSDDDDEYVDDHGAASD</sequence>
<proteinExistence type="predicted"/>
<dbReference type="OrthoDB" id="2556736at2759"/>
<evidence type="ECO:0008006" key="4">
    <source>
        <dbReference type="Google" id="ProtNLM"/>
    </source>
</evidence>
<feature type="compositionally biased region" description="Low complexity" evidence="1">
    <location>
        <begin position="948"/>
        <end position="968"/>
    </location>
</feature>
<evidence type="ECO:0000256" key="1">
    <source>
        <dbReference type="SAM" id="MobiDB-lite"/>
    </source>
</evidence>